<feature type="transmembrane region" description="Helical" evidence="1">
    <location>
        <begin position="30"/>
        <end position="51"/>
    </location>
</feature>
<dbReference type="EMBL" id="JAGYPF010000001">
    <property type="protein sequence ID" value="MBS4211584.1"/>
    <property type="molecule type" value="Genomic_DNA"/>
</dbReference>
<evidence type="ECO:0000313" key="3">
    <source>
        <dbReference type="Proteomes" id="UP000679749"/>
    </source>
</evidence>
<gene>
    <name evidence="2" type="ORF">KHA99_03805</name>
</gene>
<dbReference type="AlphaFoldDB" id="A0A942U5Y2"/>
<dbReference type="Proteomes" id="UP000679749">
    <property type="component" value="Unassembled WGS sequence"/>
</dbReference>
<proteinExistence type="predicted"/>
<reference evidence="2" key="1">
    <citation type="submission" date="2021-05" db="EMBL/GenBank/DDBJ databases">
        <title>Novel Bacillus species.</title>
        <authorList>
            <person name="Liu G."/>
        </authorList>
    </citation>
    <scope>NUCLEOTIDE SEQUENCE</scope>
    <source>
        <strain evidence="2">FJAT-49825</strain>
    </source>
</reference>
<keyword evidence="3" id="KW-1185">Reference proteome</keyword>
<keyword evidence="1" id="KW-0472">Membrane</keyword>
<keyword evidence="1" id="KW-1133">Transmembrane helix</keyword>
<keyword evidence="1" id="KW-0812">Transmembrane</keyword>
<organism evidence="2 3">
    <name type="scientific">Neobacillus rhizophilus</name>
    <dbReference type="NCBI Taxonomy" id="2833579"/>
    <lineage>
        <taxon>Bacteria</taxon>
        <taxon>Bacillati</taxon>
        <taxon>Bacillota</taxon>
        <taxon>Bacilli</taxon>
        <taxon>Bacillales</taxon>
        <taxon>Bacillaceae</taxon>
        <taxon>Neobacillus</taxon>
    </lineage>
</organism>
<name>A0A942U5Y2_9BACI</name>
<feature type="transmembrane region" description="Helical" evidence="1">
    <location>
        <begin position="6"/>
        <end position="23"/>
    </location>
</feature>
<sequence>MDIAIVWLSLTIYVVIIFKAKIIDKKERKWVFLFIILTVGCTVLTGLHLSLNSVTVFLNDSFGRLSRMVVNI</sequence>
<protein>
    <submittedName>
        <fullName evidence="2">Uncharacterized protein</fullName>
    </submittedName>
</protein>
<dbReference type="RefSeq" id="WP_213116084.1">
    <property type="nucleotide sequence ID" value="NZ_JAGYPF010000001.1"/>
</dbReference>
<evidence type="ECO:0000256" key="1">
    <source>
        <dbReference type="SAM" id="Phobius"/>
    </source>
</evidence>
<comment type="caution">
    <text evidence="2">The sequence shown here is derived from an EMBL/GenBank/DDBJ whole genome shotgun (WGS) entry which is preliminary data.</text>
</comment>
<evidence type="ECO:0000313" key="2">
    <source>
        <dbReference type="EMBL" id="MBS4211584.1"/>
    </source>
</evidence>
<accession>A0A942U5Y2</accession>